<sequence>MANLHSNYIFPRVAIASSPQLSLTKEMDNTTKDKETRRFTKSVLLSKIPTGVVSYRPKKEFRLDSSCMDNYLYN</sequence>
<accession>A0A0K2UPE4</accession>
<organism evidence="1">
    <name type="scientific">Lepeophtheirus salmonis</name>
    <name type="common">Salmon louse</name>
    <name type="synonym">Caligus salmonis</name>
    <dbReference type="NCBI Taxonomy" id="72036"/>
    <lineage>
        <taxon>Eukaryota</taxon>
        <taxon>Metazoa</taxon>
        <taxon>Ecdysozoa</taxon>
        <taxon>Arthropoda</taxon>
        <taxon>Crustacea</taxon>
        <taxon>Multicrustacea</taxon>
        <taxon>Hexanauplia</taxon>
        <taxon>Copepoda</taxon>
        <taxon>Siphonostomatoida</taxon>
        <taxon>Caligidae</taxon>
        <taxon>Lepeophtheirus</taxon>
    </lineage>
</organism>
<dbReference type="EMBL" id="HACA01022783">
    <property type="protein sequence ID" value="CDW40144.1"/>
    <property type="molecule type" value="Transcribed_RNA"/>
</dbReference>
<proteinExistence type="predicted"/>
<evidence type="ECO:0000313" key="1">
    <source>
        <dbReference type="EMBL" id="CDW40144.1"/>
    </source>
</evidence>
<reference evidence="1" key="1">
    <citation type="submission" date="2014-05" db="EMBL/GenBank/DDBJ databases">
        <authorList>
            <person name="Chronopoulou M."/>
        </authorList>
    </citation>
    <scope>NUCLEOTIDE SEQUENCE</scope>
    <source>
        <tissue evidence="1">Whole organism</tissue>
    </source>
</reference>
<dbReference type="AlphaFoldDB" id="A0A0K2UPE4"/>
<dbReference type="OrthoDB" id="10496284at2759"/>
<name>A0A0K2UPE4_LEPSM</name>
<protein>
    <submittedName>
        <fullName evidence="1">Uncharacterized protein</fullName>
    </submittedName>
</protein>